<dbReference type="GO" id="GO:0006313">
    <property type="term" value="P:DNA transposition"/>
    <property type="evidence" value="ECO:0007669"/>
    <property type="project" value="InterPro"/>
</dbReference>
<dbReference type="AlphaFoldDB" id="A0A1R4HI40"/>
<evidence type="ECO:0000259" key="1">
    <source>
        <dbReference type="Pfam" id="PF01526"/>
    </source>
</evidence>
<reference evidence="3" key="1">
    <citation type="submission" date="2017-02" db="EMBL/GenBank/DDBJ databases">
        <authorList>
            <person name="Daims H."/>
        </authorList>
    </citation>
    <scope>NUCLEOTIDE SEQUENCE [LARGE SCALE GENOMIC DNA]</scope>
</reference>
<proteinExistence type="predicted"/>
<dbReference type="GO" id="GO:0004803">
    <property type="term" value="F:transposase activity"/>
    <property type="evidence" value="ECO:0007669"/>
    <property type="project" value="InterPro"/>
</dbReference>
<dbReference type="RefSeq" id="WP_218780358.1">
    <property type="nucleotide sequence ID" value="NZ_FUKJ01000445.1"/>
</dbReference>
<accession>A0A1R4HI40</accession>
<name>A0A1R4HI40_9GAMM</name>
<evidence type="ECO:0000313" key="3">
    <source>
        <dbReference type="Proteomes" id="UP000195442"/>
    </source>
</evidence>
<dbReference type="Proteomes" id="UP000195442">
    <property type="component" value="Unassembled WGS sequence"/>
</dbReference>
<organism evidence="2 3">
    <name type="scientific">Crenothrix polyspora</name>
    <dbReference type="NCBI Taxonomy" id="360316"/>
    <lineage>
        <taxon>Bacteria</taxon>
        <taxon>Pseudomonadati</taxon>
        <taxon>Pseudomonadota</taxon>
        <taxon>Gammaproteobacteria</taxon>
        <taxon>Methylococcales</taxon>
        <taxon>Crenotrichaceae</taxon>
        <taxon>Crenothrix</taxon>
    </lineage>
</organism>
<protein>
    <submittedName>
        <fullName evidence="2">Transposase</fullName>
    </submittedName>
</protein>
<feature type="domain" description="Tn3 transposase DDE" evidence="1">
    <location>
        <begin position="301"/>
        <end position="692"/>
    </location>
</feature>
<sequence length="721" mass="81475">MDNLITSFMYHTRAITVDAKAYAVKAAAEYHSGLVVDLPKLAKFLKWFPNRKTGLGHDELNQAAYQILPEGQFPALAQFLHGSTFDTKAAIREFYLKSSRSSALYLRPILLAVPFVFYKEDSDIMALIDLMKVHYGRGKGPSTFKLPQDIEDTLSKIQLPYLKKDPDDTQVDPHLFEFFVYRKMYRRLDKGLLCCNESVSYCDIDHDLVSDASVDDVEKIANEFGYAKIPVYCDGRLDAALMALDATWDRTTKRISGGENSAFNIKAMKTGGQDWSLGYDSLDKLDDAFFRTLSQVEIPNIMMYIGDRIGMWRSFTHMKTRYNKKKMPVALAVNACILSDAFGIGIEKMAGMSDLNYNLMRSTHEDFMRIETLCAANDMVGNLIHSLPIFKLWNLMDDKLLADADGQKLATSESTIQSRYSKKYLGKSPGLSIYTLIANFVAANAKNIGLNEYEGHALYDIIQGNKTNINIDMVTGDNHSLNKLNFVILDSIDVDYVPSIKDIKDAADNLYSVKTADHYTGIIRSQGVIDKNLIKSKKRGILRVLLSLLLQENTQSNLVRKLNSYARYTGLKKALVEYNAIFKSTHVLNLIDNMALRKAIRTARNRTEAYHQLQGLIRKIYRGVFKGKTIENNQISAHAVRLVANSIIAYNAIILNTVYERMLAAGTSQAIIDEFARISPIAWSHIAFTGKYNFRKSTGDIDVDAMVNELEKHLKRYFWVA</sequence>
<keyword evidence="3" id="KW-1185">Reference proteome</keyword>
<dbReference type="Pfam" id="PF01526">
    <property type="entry name" value="DDE_Tnp_Tn3"/>
    <property type="match status" value="1"/>
</dbReference>
<gene>
    <name evidence="2" type="ORF">CRENPOLYSF2_790001</name>
</gene>
<dbReference type="EMBL" id="FUKJ01000445">
    <property type="protein sequence ID" value="SJM95904.1"/>
    <property type="molecule type" value="Genomic_DNA"/>
</dbReference>
<evidence type="ECO:0000313" key="2">
    <source>
        <dbReference type="EMBL" id="SJM95904.1"/>
    </source>
</evidence>
<dbReference type="InterPro" id="IPR002513">
    <property type="entry name" value="Tn3_Tnp_DDE_dom"/>
</dbReference>